<dbReference type="Proteomes" id="UP000186535">
    <property type="component" value="Unassembled WGS sequence"/>
</dbReference>
<accession>A0A1C4EGR0</accession>
<dbReference type="EMBL" id="MPON01000015">
    <property type="protein sequence ID" value="OKA32943.1"/>
    <property type="molecule type" value="Genomic_DNA"/>
</dbReference>
<protein>
    <submittedName>
        <fullName evidence="1">Uncharacterized protein</fullName>
    </submittedName>
</protein>
<comment type="caution">
    <text evidence="1">The sequence shown here is derived from an EMBL/GenBank/DDBJ whole genome shotgun (WGS) entry which is preliminary data.</text>
</comment>
<organism evidence="1 2">
    <name type="scientific">Bacillus cereus</name>
    <dbReference type="NCBI Taxonomy" id="1396"/>
    <lineage>
        <taxon>Bacteria</taxon>
        <taxon>Bacillati</taxon>
        <taxon>Bacillota</taxon>
        <taxon>Bacilli</taxon>
        <taxon>Bacillales</taxon>
        <taxon>Bacillaceae</taxon>
        <taxon>Bacillus</taxon>
        <taxon>Bacillus cereus group</taxon>
    </lineage>
</organism>
<reference evidence="1 2" key="1">
    <citation type="submission" date="2016-11" db="EMBL/GenBank/DDBJ databases">
        <title>Identification of Bacillus cereus isolated from egg-white.</title>
        <authorList>
            <person name="Soni A."/>
            <person name="Oey I."/>
            <person name="Silcock P."/>
            <person name="Bremer P."/>
        </authorList>
    </citation>
    <scope>NUCLEOTIDE SEQUENCE [LARGE SCALE GENOMIC DNA]</scope>
    <source>
        <strain evidence="1 2">NZAS03</strain>
    </source>
</reference>
<proteinExistence type="predicted"/>
<dbReference type="AlphaFoldDB" id="A0A1C4EGR0"/>
<dbReference type="RefSeq" id="WP_073519054.1">
    <property type="nucleotide sequence ID" value="NZ_MPOM01000023.1"/>
</dbReference>
<evidence type="ECO:0000313" key="1">
    <source>
        <dbReference type="EMBL" id="OKA32943.1"/>
    </source>
</evidence>
<sequence>MTTEPKLIYHFTDLVNFELICLEKKGLAFPELEKAMYDYIRNQPKNSIEFKECWIHHEYVDEGEVRTVQITFQDDNINKAVRLWGAKLYDSGKVLKMTIDFMDLDTLEVEQELVIK</sequence>
<evidence type="ECO:0000313" key="2">
    <source>
        <dbReference type="Proteomes" id="UP000186535"/>
    </source>
</evidence>
<name>A0A1C4EGR0_BACCE</name>
<gene>
    <name evidence="1" type="ORF">BJR07_26895</name>
</gene>